<keyword evidence="3" id="KW-1185">Reference proteome</keyword>
<dbReference type="InterPro" id="IPR039365">
    <property type="entry name" value="IS701-like"/>
</dbReference>
<dbReference type="Proteomes" id="UP001500979">
    <property type="component" value="Unassembled WGS sequence"/>
</dbReference>
<evidence type="ECO:0000313" key="3">
    <source>
        <dbReference type="Proteomes" id="UP001500979"/>
    </source>
</evidence>
<dbReference type="EMBL" id="BAAAUX010000006">
    <property type="protein sequence ID" value="GAA2780605.1"/>
    <property type="molecule type" value="Genomic_DNA"/>
</dbReference>
<reference evidence="2 3" key="1">
    <citation type="journal article" date="2019" name="Int. J. Syst. Evol. Microbiol.">
        <title>The Global Catalogue of Microorganisms (GCM) 10K type strain sequencing project: providing services to taxonomists for standard genome sequencing and annotation.</title>
        <authorList>
            <consortium name="The Broad Institute Genomics Platform"/>
            <consortium name="The Broad Institute Genome Sequencing Center for Infectious Disease"/>
            <person name="Wu L."/>
            <person name="Ma J."/>
        </authorList>
    </citation>
    <scope>NUCLEOTIDE SEQUENCE [LARGE SCALE GENOMIC DNA]</scope>
    <source>
        <strain evidence="2 3">JCM 9383</strain>
    </source>
</reference>
<dbReference type="InterPro" id="IPR038721">
    <property type="entry name" value="IS701-like_DDE_dom"/>
</dbReference>
<feature type="domain" description="Transposase IS701-like DDE" evidence="1">
    <location>
        <begin position="25"/>
        <end position="242"/>
    </location>
</feature>
<name>A0ABN3V6K5_9PSEU</name>
<evidence type="ECO:0000259" key="1">
    <source>
        <dbReference type="Pfam" id="PF13546"/>
    </source>
</evidence>
<organism evidence="2 3">
    <name type="scientific">Saccharopolyspora taberi</name>
    <dbReference type="NCBI Taxonomy" id="60895"/>
    <lineage>
        <taxon>Bacteria</taxon>
        <taxon>Bacillati</taxon>
        <taxon>Actinomycetota</taxon>
        <taxon>Actinomycetes</taxon>
        <taxon>Pseudonocardiales</taxon>
        <taxon>Pseudonocardiaceae</taxon>
        <taxon>Saccharopolyspora</taxon>
    </lineage>
</organism>
<dbReference type="RefSeq" id="WP_344678511.1">
    <property type="nucleotide sequence ID" value="NZ_BAAAUX010000006.1"/>
</dbReference>
<dbReference type="Pfam" id="PF13546">
    <property type="entry name" value="DDE_5"/>
    <property type="match status" value="1"/>
</dbReference>
<proteinExistence type="predicted"/>
<comment type="caution">
    <text evidence="2">The sequence shown here is derived from an EMBL/GenBank/DDBJ whole genome shotgun (WGS) entry which is preliminary data.</text>
</comment>
<sequence>MSRPGTLAPSHIPDFDHVIDELRPRLFATLRRKDQREKAVNYVRGILRAEGRKSMSNIAELLGGRAPEQAMHHFISSSTWDWRPIREALAGYLDEVLRPTVSVVTSVTIPKWGEHSVGVNREFLSEYGKVVNFQRAFCSSVATEEVSAPVDWTLFVPEAWGGERVRGRTAEAANNPAADRLLAGAALDTVRAGPSQHLPVLVDAREFDARSVLRELVAERSSWMVRVPEDFRVLPHDPKVPRYGVGPVRVSELSASVKGLARRVEWSGPGSRNNAALVVAVWVLIGDEPGRPGQPLLLLADWSEGQLRPGGFWLTDMGRETPEHLLQLAKSAARVEKDLVETGEQVGFRDFKGRSFPGWHRHMTLASVAYLVALRGRTGVLA</sequence>
<dbReference type="PANTHER" id="PTHR33627:SF1">
    <property type="entry name" value="TRANSPOSASE"/>
    <property type="match status" value="1"/>
</dbReference>
<accession>A0ABN3V6K5</accession>
<evidence type="ECO:0000313" key="2">
    <source>
        <dbReference type="EMBL" id="GAA2780605.1"/>
    </source>
</evidence>
<gene>
    <name evidence="2" type="ORF">GCM10010470_13030</name>
</gene>
<dbReference type="PANTHER" id="PTHR33627">
    <property type="entry name" value="TRANSPOSASE"/>
    <property type="match status" value="1"/>
</dbReference>
<protein>
    <submittedName>
        <fullName evidence="2">Transposase</fullName>
    </submittedName>
</protein>